<name>A0AAV9BPN4_ACOGR</name>
<reference evidence="1" key="2">
    <citation type="submission" date="2023-06" db="EMBL/GenBank/DDBJ databases">
        <authorList>
            <person name="Ma L."/>
            <person name="Liu K.-W."/>
            <person name="Li Z."/>
            <person name="Hsiao Y.-Y."/>
            <person name="Qi Y."/>
            <person name="Fu T."/>
            <person name="Tang G."/>
            <person name="Zhang D."/>
            <person name="Sun W.-H."/>
            <person name="Liu D.-K."/>
            <person name="Li Y."/>
            <person name="Chen G.-Z."/>
            <person name="Liu X.-D."/>
            <person name="Liao X.-Y."/>
            <person name="Jiang Y.-T."/>
            <person name="Yu X."/>
            <person name="Hao Y."/>
            <person name="Huang J."/>
            <person name="Zhao X.-W."/>
            <person name="Ke S."/>
            <person name="Chen Y.-Y."/>
            <person name="Wu W.-L."/>
            <person name="Hsu J.-L."/>
            <person name="Lin Y.-F."/>
            <person name="Huang M.-D."/>
            <person name="Li C.-Y."/>
            <person name="Huang L."/>
            <person name="Wang Z.-W."/>
            <person name="Zhao X."/>
            <person name="Zhong W.-Y."/>
            <person name="Peng D.-H."/>
            <person name="Ahmad S."/>
            <person name="Lan S."/>
            <person name="Zhang J.-S."/>
            <person name="Tsai W.-C."/>
            <person name="Van De Peer Y."/>
            <person name="Liu Z.-J."/>
        </authorList>
    </citation>
    <scope>NUCLEOTIDE SEQUENCE</scope>
    <source>
        <strain evidence="1">SCP</strain>
        <tissue evidence="1">Leaves</tissue>
    </source>
</reference>
<evidence type="ECO:0000313" key="2">
    <source>
        <dbReference type="Proteomes" id="UP001179952"/>
    </source>
</evidence>
<reference evidence="1" key="1">
    <citation type="journal article" date="2023" name="Nat. Commun.">
        <title>Diploid and tetraploid genomes of Acorus and the evolution of monocots.</title>
        <authorList>
            <person name="Ma L."/>
            <person name="Liu K.W."/>
            <person name="Li Z."/>
            <person name="Hsiao Y.Y."/>
            <person name="Qi Y."/>
            <person name="Fu T."/>
            <person name="Tang G.D."/>
            <person name="Zhang D."/>
            <person name="Sun W.H."/>
            <person name="Liu D.K."/>
            <person name="Li Y."/>
            <person name="Chen G.Z."/>
            <person name="Liu X.D."/>
            <person name="Liao X.Y."/>
            <person name="Jiang Y.T."/>
            <person name="Yu X."/>
            <person name="Hao Y."/>
            <person name="Huang J."/>
            <person name="Zhao X.W."/>
            <person name="Ke S."/>
            <person name="Chen Y.Y."/>
            <person name="Wu W.L."/>
            <person name="Hsu J.L."/>
            <person name="Lin Y.F."/>
            <person name="Huang M.D."/>
            <person name="Li C.Y."/>
            <person name="Huang L."/>
            <person name="Wang Z.W."/>
            <person name="Zhao X."/>
            <person name="Zhong W.Y."/>
            <person name="Peng D.H."/>
            <person name="Ahmad S."/>
            <person name="Lan S."/>
            <person name="Zhang J.S."/>
            <person name="Tsai W.C."/>
            <person name="Van de Peer Y."/>
            <person name="Liu Z.J."/>
        </authorList>
    </citation>
    <scope>NUCLEOTIDE SEQUENCE</scope>
    <source>
        <strain evidence="1">SCP</strain>
    </source>
</reference>
<dbReference type="PANTHER" id="PTHR33973">
    <property type="entry name" value="OS07G0153300 PROTEIN"/>
    <property type="match status" value="1"/>
</dbReference>
<comment type="caution">
    <text evidence="1">The sequence shown here is derived from an EMBL/GenBank/DDBJ whole genome shotgun (WGS) entry which is preliminary data.</text>
</comment>
<dbReference type="InterPro" id="IPR010775">
    <property type="entry name" value="DUF1365"/>
</dbReference>
<proteinExistence type="predicted"/>
<dbReference type="Pfam" id="PF07103">
    <property type="entry name" value="DUF1365"/>
    <property type="match status" value="2"/>
</dbReference>
<accession>A0AAV9BPN4</accession>
<dbReference type="PANTHER" id="PTHR33973:SF4">
    <property type="entry name" value="OS07G0153300 PROTEIN"/>
    <property type="match status" value="1"/>
</dbReference>
<sequence>MEAVYLICSIASTSIRSTVQSLILAVRSLLLLRSPTTTTTTTHGDDDDDDGREGPVRLYEGHVRHVRTAPARHAFTYPVRYALLDLDVAAPSKGHVSADEARRVAATDGPVMLLTIPESVGYEQNPLSVYYCFDRDGSLEKCIAEVTNTPWGERVTFVFRPGADLVAKPLHVSPFMDMLGNWSIHANPPGENLFLRISAQHPTFGNYFTATLKAKRVGSTSSSLHSAIFFWLMPHKVAFWIYWQAVKLWWKNISFIQHPRYGNPGYREEALVRDRKLKYSQTMGEDKCNYVHLDECQSNSSSHGDAENRYCVWRDAQWPWC</sequence>
<organism evidence="1 2">
    <name type="scientific">Acorus gramineus</name>
    <name type="common">Dwarf sweet flag</name>
    <dbReference type="NCBI Taxonomy" id="55184"/>
    <lineage>
        <taxon>Eukaryota</taxon>
        <taxon>Viridiplantae</taxon>
        <taxon>Streptophyta</taxon>
        <taxon>Embryophyta</taxon>
        <taxon>Tracheophyta</taxon>
        <taxon>Spermatophyta</taxon>
        <taxon>Magnoliopsida</taxon>
        <taxon>Liliopsida</taxon>
        <taxon>Acoraceae</taxon>
        <taxon>Acorus</taxon>
    </lineage>
</organism>
<keyword evidence="2" id="KW-1185">Reference proteome</keyword>
<gene>
    <name evidence="1" type="ORF">QJS04_geneDACA014790</name>
</gene>
<dbReference type="EMBL" id="JAUJYN010000002">
    <property type="protein sequence ID" value="KAK1277909.1"/>
    <property type="molecule type" value="Genomic_DNA"/>
</dbReference>
<evidence type="ECO:0000313" key="1">
    <source>
        <dbReference type="EMBL" id="KAK1277909.1"/>
    </source>
</evidence>
<evidence type="ECO:0008006" key="3">
    <source>
        <dbReference type="Google" id="ProtNLM"/>
    </source>
</evidence>
<dbReference type="Proteomes" id="UP001179952">
    <property type="component" value="Unassembled WGS sequence"/>
</dbReference>
<dbReference type="AlphaFoldDB" id="A0AAV9BPN4"/>
<protein>
    <recommendedName>
        <fullName evidence="3">DUF1365 domain-containing protein</fullName>
    </recommendedName>
</protein>